<evidence type="ECO:0000313" key="1">
    <source>
        <dbReference type="EMBL" id="KAK7066228.1"/>
    </source>
</evidence>
<name>A0AAN8WQ65_HALRR</name>
<dbReference type="EMBL" id="JAXCGZ010019314">
    <property type="protein sequence ID" value="KAK7066228.1"/>
    <property type="molecule type" value="Genomic_DNA"/>
</dbReference>
<proteinExistence type="predicted"/>
<reference evidence="1 2" key="1">
    <citation type="submission" date="2023-11" db="EMBL/GenBank/DDBJ databases">
        <title>Halocaridina rubra genome assembly.</title>
        <authorList>
            <person name="Smith C."/>
        </authorList>
    </citation>
    <scope>NUCLEOTIDE SEQUENCE [LARGE SCALE GENOMIC DNA]</scope>
    <source>
        <strain evidence="1">EP-1</strain>
        <tissue evidence="1">Whole</tissue>
    </source>
</reference>
<dbReference type="AlphaFoldDB" id="A0AAN8WQ65"/>
<evidence type="ECO:0000313" key="2">
    <source>
        <dbReference type="Proteomes" id="UP001381693"/>
    </source>
</evidence>
<organism evidence="1 2">
    <name type="scientific">Halocaridina rubra</name>
    <name type="common">Hawaiian red shrimp</name>
    <dbReference type="NCBI Taxonomy" id="373956"/>
    <lineage>
        <taxon>Eukaryota</taxon>
        <taxon>Metazoa</taxon>
        <taxon>Ecdysozoa</taxon>
        <taxon>Arthropoda</taxon>
        <taxon>Crustacea</taxon>
        <taxon>Multicrustacea</taxon>
        <taxon>Malacostraca</taxon>
        <taxon>Eumalacostraca</taxon>
        <taxon>Eucarida</taxon>
        <taxon>Decapoda</taxon>
        <taxon>Pleocyemata</taxon>
        <taxon>Caridea</taxon>
        <taxon>Atyoidea</taxon>
        <taxon>Atyidae</taxon>
        <taxon>Halocaridina</taxon>
    </lineage>
</organism>
<gene>
    <name evidence="1" type="ORF">SK128_016834</name>
</gene>
<dbReference type="Proteomes" id="UP001381693">
    <property type="component" value="Unassembled WGS sequence"/>
</dbReference>
<accession>A0AAN8WQ65</accession>
<keyword evidence="2" id="KW-1185">Reference proteome</keyword>
<sequence>MKNTKHKGYGRLNKNHWYIKAQLTRVLNGLKQLDKNRSTDTEEVNCKLEMTVDWIRNIQDILGTMEAYLIKNDLACSDDGEMTGWAKNFEVQMQELDLSTIKMPELSAPHWERTPKNFRSWKMCIDQYFESVGVTGNKEILMIV</sequence>
<comment type="caution">
    <text evidence="1">The sequence shown here is derived from an EMBL/GenBank/DDBJ whole genome shotgun (WGS) entry which is preliminary data.</text>
</comment>
<protein>
    <submittedName>
        <fullName evidence="1">Uncharacterized protein</fullName>
    </submittedName>
</protein>